<reference evidence="4" key="1">
    <citation type="journal article" date="2019" name="Int. J. Syst. Evol. Microbiol.">
        <title>The Global Catalogue of Microorganisms (GCM) 10K type strain sequencing project: providing services to taxonomists for standard genome sequencing and annotation.</title>
        <authorList>
            <consortium name="The Broad Institute Genomics Platform"/>
            <consortium name="The Broad Institute Genome Sequencing Center for Infectious Disease"/>
            <person name="Wu L."/>
            <person name="Ma J."/>
        </authorList>
    </citation>
    <scope>NUCLEOTIDE SEQUENCE [LARGE SCALE GENOMIC DNA]</scope>
    <source>
        <strain evidence="4">JCM 17939</strain>
    </source>
</reference>
<feature type="domain" description="Acyltransferase 3" evidence="2">
    <location>
        <begin position="24"/>
        <end position="390"/>
    </location>
</feature>
<keyword evidence="3" id="KW-0012">Acyltransferase</keyword>
<dbReference type="PANTHER" id="PTHR23028:SF53">
    <property type="entry name" value="ACYL_TRANSF_3 DOMAIN-CONTAINING PROTEIN"/>
    <property type="match status" value="1"/>
</dbReference>
<feature type="transmembrane region" description="Helical" evidence="1">
    <location>
        <begin position="21"/>
        <end position="41"/>
    </location>
</feature>
<comment type="caution">
    <text evidence="3">The sequence shown here is derived from an EMBL/GenBank/DDBJ whole genome shotgun (WGS) entry which is preliminary data.</text>
</comment>
<feature type="transmembrane region" description="Helical" evidence="1">
    <location>
        <begin position="53"/>
        <end position="75"/>
    </location>
</feature>
<feature type="transmembrane region" description="Helical" evidence="1">
    <location>
        <begin position="201"/>
        <end position="222"/>
    </location>
</feature>
<keyword evidence="1" id="KW-0812">Transmembrane</keyword>
<dbReference type="EMBL" id="BAABHK010000019">
    <property type="protein sequence ID" value="GAA4637428.1"/>
    <property type="molecule type" value="Genomic_DNA"/>
</dbReference>
<feature type="transmembrane region" description="Helical" evidence="1">
    <location>
        <begin position="164"/>
        <end position="181"/>
    </location>
</feature>
<keyword evidence="4" id="KW-1185">Reference proteome</keyword>
<keyword evidence="1" id="KW-0472">Membrane</keyword>
<feature type="transmembrane region" description="Helical" evidence="1">
    <location>
        <begin position="96"/>
        <end position="119"/>
    </location>
</feature>
<feature type="transmembrane region" description="Helical" evidence="1">
    <location>
        <begin position="345"/>
        <end position="361"/>
    </location>
</feature>
<dbReference type="RefSeq" id="WP_345440484.1">
    <property type="nucleotide sequence ID" value="NZ_BAABHK010000019.1"/>
</dbReference>
<dbReference type="InterPro" id="IPR002656">
    <property type="entry name" value="Acyl_transf_3_dom"/>
</dbReference>
<dbReference type="GO" id="GO:0016746">
    <property type="term" value="F:acyltransferase activity"/>
    <property type="evidence" value="ECO:0007669"/>
    <property type="project" value="UniProtKB-KW"/>
</dbReference>
<feature type="transmembrane region" description="Helical" evidence="1">
    <location>
        <begin position="306"/>
        <end position="324"/>
    </location>
</feature>
<accession>A0ABP8UUB4</accession>
<dbReference type="InterPro" id="IPR050879">
    <property type="entry name" value="Acyltransferase_3"/>
</dbReference>
<evidence type="ECO:0000259" key="2">
    <source>
        <dbReference type="Pfam" id="PF01757"/>
    </source>
</evidence>
<dbReference type="PANTHER" id="PTHR23028">
    <property type="entry name" value="ACETYLTRANSFERASE"/>
    <property type="match status" value="1"/>
</dbReference>
<keyword evidence="1" id="KW-1133">Transmembrane helix</keyword>
<gene>
    <name evidence="3" type="ORF">GCM10023196_091200</name>
</gene>
<feature type="transmembrane region" description="Helical" evidence="1">
    <location>
        <begin position="234"/>
        <end position="253"/>
    </location>
</feature>
<feature type="transmembrane region" description="Helical" evidence="1">
    <location>
        <begin position="265"/>
        <end position="286"/>
    </location>
</feature>
<evidence type="ECO:0000313" key="3">
    <source>
        <dbReference type="EMBL" id="GAA4637428.1"/>
    </source>
</evidence>
<protein>
    <submittedName>
        <fullName evidence="3">Acyltransferase</fullName>
    </submittedName>
</protein>
<evidence type="ECO:0000256" key="1">
    <source>
        <dbReference type="SAM" id="Phobius"/>
    </source>
</evidence>
<proteinExistence type="predicted"/>
<evidence type="ECO:0000313" key="4">
    <source>
        <dbReference type="Proteomes" id="UP001501442"/>
    </source>
</evidence>
<dbReference type="Pfam" id="PF01757">
    <property type="entry name" value="Acyl_transf_3"/>
    <property type="match status" value="1"/>
</dbReference>
<dbReference type="Proteomes" id="UP001501442">
    <property type="component" value="Unassembled WGS sequence"/>
</dbReference>
<sequence>MTTTRAAERTVGLPAISGHQDALYGVRAVAALAVLVFHVAADTGHTFKHDATAYLLSGGAIGVPVFFTLSGLLLYRPWAAELLLDGHRRPRTRRYLWRRAVRILPAYWLVVGFVMATILTDHVRDPWTWLKLLTLTYTYDPHPWWGTYLGPSGLGQMWSLTVEATWYALLPVTAALLGRYARRGTPGDEETETDRRARRLLRGIAAYAAVSFVFTIFMFTPHLSIQLGVLVPRYFAWFAIGMALSVVTVWARTGSAAPARFCRTVARSWGTCWATAGVLYCVAASPLTGPSDLATLDTTWTSELRVLLYGLVAAFFVAPIALAGHGDTPIDRILGNRVMRFLGRISYGVFLWQVAVSVTWYKATGHVAFTGDFLTEFPVITALTLAVATLSFYGLERPALRLTTMGRRRH</sequence>
<organism evidence="3 4">
    <name type="scientific">Actinoallomurus vinaceus</name>
    <dbReference type="NCBI Taxonomy" id="1080074"/>
    <lineage>
        <taxon>Bacteria</taxon>
        <taxon>Bacillati</taxon>
        <taxon>Actinomycetota</taxon>
        <taxon>Actinomycetes</taxon>
        <taxon>Streptosporangiales</taxon>
        <taxon>Thermomonosporaceae</taxon>
        <taxon>Actinoallomurus</taxon>
    </lineage>
</organism>
<keyword evidence="3" id="KW-0808">Transferase</keyword>
<name>A0ABP8UUB4_9ACTN</name>
<feature type="transmembrane region" description="Helical" evidence="1">
    <location>
        <begin position="373"/>
        <end position="395"/>
    </location>
</feature>